<organism evidence="2 3">
    <name type="scientific">Spraguea lophii (strain 42_110)</name>
    <name type="common">Microsporidian parasite</name>
    <dbReference type="NCBI Taxonomy" id="1358809"/>
    <lineage>
        <taxon>Eukaryota</taxon>
        <taxon>Fungi</taxon>
        <taxon>Fungi incertae sedis</taxon>
        <taxon>Microsporidia</taxon>
        <taxon>Spragueidae</taxon>
        <taxon>Spraguea</taxon>
    </lineage>
</organism>
<feature type="transmembrane region" description="Helical" evidence="1">
    <location>
        <begin position="6"/>
        <end position="27"/>
    </location>
</feature>
<dbReference type="Proteomes" id="UP000014978">
    <property type="component" value="Unassembled WGS sequence"/>
</dbReference>
<gene>
    <name evidence="2" type="ORF">SLOPH_2207</name>
</gene>
<dbReference type="InParanoid" id="S7XQ99"/>
<keyword evidence="3" id="KW-1185">Reference proteome</keyword>
<accession>S7XQ99</accession>
<evidence type="ECO:0000313" key="3">
    <source>
        <dbReference type="Proteomes" id="UP000014978"/>
    </source>
</evidence>
<keyword evidence="1" id="KW-0812">Transmembrane</keyword>
<sequence length="140" mass="16275">MYMKTFFFVCYTIIGMLFISMLLFIFYSTINTETEDIADNVANETNNTELIMALSHARNINVKIRERNPDVANILSMRIDNLSSNLKSQNMNREKIKVELSYFIEKIRELLGSCDDDLKKELSQLLTLLNTSRSIFSNKK</sequence>
<dbReference type="AlphaFoldDB" id="S7XQ99"/>
<evidence type="ECO:0000313" key="2">
    <source>
        <dbReference type="EMBL" id="EPR78133.1"/>
    </source>
</evidence>
<comment type="caution">
    <text evidence="2">The sequence shown here is derived from an EMBL/GenBank/DDBJ whole genome shotgun (WGS) entry which is preliminary data.</text>
</comment>
<dbReference type="VEuPathDB" id="MicrosporidiaDB:SLOPH_2207"/>
<keyword evidence="1" id="KW-1133">Transmembrane helix</keyword>
<dbReference type="EMBL" id="ATCN01001017">
    <property type="protein sequence ID" value="EPR78133.1"/>
    <property type="molecule type" value="Genomic_DNA"/>
</dbReference>
<protein>
    <submittedName>
        <fullName evidence="2">Uncharacterized protein</fullName>
    </submittedName>
</protein>
<keyword evidence="1" id="KW-0472">Membrane</keyword>
<reference evidence="3" key="1">
    <citation type="journal article" date="2013" name="PLoS Genet.">
        <title>The genome of Spraguea lophii and the basis of host-microsporidian interactions.</title>
        <authorList>
            <person name="Campbell S.E."/>
            <person name="Williams T.A."/>
            <person name="Yousuf A."/>
            <person name="Soanes D.M."/>
            <person name="Paszkiewicz K.H."/>
            <person name="Williams B.A.P."/>
        </authorList>
    </citation>
    <scope>NUCLEOTIDE SEQUENCE [LARGE SCALE GENOMIC DNA]</scope>
    <source>
        <strain evidence="3">42_110</strain>
    </source>
</reference>
<dbReference type="HOGENOM" id="CLU_1836446_0_0_1"/>
<evidence type="ECO:0000256" key="1">
    <source>
        <dbReference type="SAM" id="Phobius"/>
    </source>
</evidence>
<proteinExistence type="predicted"/>
<name>S7XQ99_SPRLO</name>